<evidence type="ECO:0000256" key="2">
    <source>
        <dbReference type="HAMAP-Rule" id="MF_01940"/>
    </source>
</evidence>
<reference evidence="5 6" key="1">
    <citation type="submission" date="2016-10" db="EMBL/GenBank/DDBJ databases">
        <authorList>
            <person name="de Groot N.N."/>
        </authorList>
    </citation>
    <scope>NUCLEOTIDE SEQUENCE [LARGE SCALE GENOMIC DNA]</scope>
    <source>
        <strain evidence="4 5">CGMCC 1.9095</strain>
        <strain evidence="3 6">DSM 22558</strain>
    </source>
</reference>
<dbReference type="Pfam" id="PF13563">
    <property type="entry name" value="2_5_RNA_ligase2"/>
    <property type="match status" value="1"/>
</dbReference>
<evidence type="ECO:0000256" key="1">
    <source>
        <dbReference type="ARBA" id="ARBA00022801"/>
    </source>
</evidence>
<dbReference type="STRING" id="653930.SAMN05216589_1890"/>
<evidence type="ECO:0000313" key="5">
    <source>
        <dbReference type="Proteomes" id="UP000186599"/>
    </source>
</evidence>
<evidence type="ECO:0000313" key="6">
    <source>
        <dbReference type="Proteomes" id="UP000186904"/>
    </source>
</evidence>
<dbReference type="AlphaFoldDB" id="A0A1H9TM92"/>
<feature type="short sequence motif" description="HXTX 1" evidence="2">
    <location>
        <begin position="37"/>
        <end position="40"/>
    </location>
</feature>
<dbReference type="EMBL" id="FOGN01000003">
    <property type="protein sequence ID" value="SER98430.1"/>
    <property type="molecule type" value="Genomic_DNA"/>
</dbReference>
<feature type="active site" description="Proton donor" evidence="2">
    <location>
        <position position="37"/>
    </location>
</feature>
<dbReference type="OrthoDB" id="7061261at2"/>
<dbReference type="GO" id="GO:0004113">
    <property type="term" value="F:2',3'-cyclic-nucleotide 3'-phosphodiesterase activity"/>
    <property type="evidence" value="ECO:0007669"/>
    <property type="project" value="InterPro"/>
</dbReference>
<dbReference type="GO" id="GO:0008664">
    <property type="term" value="F:RNA 2',3'-cyclic 3'-phosphodiesterase activity"/>
    <property type="evidence" value="ECO:0007669"/>
    <property type="project" value="UniProtKB-EC"/>
</dbReference>
<evidence type="ECO:0000313" key="3">
    <source>
        <dbReference type="EMBL" id="SER98430.1"/>
    </source>
</evidence>
<organism evidence="3 6">
    <name type="scientific">Halopseudomonas bauzanensis</name>
    <dbReference type="NCBI Taxonomy" id="653930"/>
    <lineage>
        <taxon>Bacteria</taxon>
        <taxon>Pseudomonadati</taxon>
        <taxon>Pseudomonadota</taxon>
        <taxon>Gammaproteobacteria</taxon>
        <taxon>Pseudomonadales</taxon>
        <taxon>Pseudomonadaceae</taxon>
        <taxon>Halopseudomonas</taxon>
    </lineage>
</organism>
<feature type="short sequence motif" description="HXTX 2" evidence="2">
    <location>
        <begin position="121"/>
        <end position="124"/>
    </location>
</feature>
<dbReference type="SUPFAM" id="SSF55144">
    <property type="entry name" value="LigT-like"/>
    <property type="match status" value="1"/>
</dbReference>
<dbReference type="PANTHER" id="PTHR35561">
    <property type="entry name" value="RNA 2',3'-CYCLIC PHOSPHODIESTERASE"/>
    <property type="match status" value="1"/>
</dbReference>
<feature type="active site" description="Proton acceptor" evidence="2">
    <location>
        <position position="121"/>
    </location>
</feature>
<dbReference type="Proteomes" id="UP000186599">
    <property type="component" value="Unassembled WGS sequence"/>
</dbReference>
<dbReference type="EMBL" id="FOUA01000003">
    <property type="protein sequence ID" value="SFM00597.1"/>
    <property type="molecule type" value="Genomic_DNA"/>
</dbReference>
<evidence type="ECO:0000313" key="4">
    <source>
        <dbReference type="EMBL" id="SFM00597.1"/>
    </source>
</evidence>
<proteinExistence type="inferred from homology"/>
<dbReference type="Gene3D" id="3.90.1140.10">
    <property type="entry name" value="Cyclic phosphodiesterase"/>
    <property type="match status" value="1"/>
</dbReference>
<dbReference type="NCBIfam" id="TIGR02258">
    <property type="entry name" value="2_5_ligase"/>
    <property type="match status" value="1"/>
</dbReference>
<keyword evidence="3" id="KW-0436">Ligase</keyword>
<accession>A0A1H9TM92</accession>
<name>A0A1H9TM92_9GAMM</name>
<comment type="catalytic activity">
    <reaction evidence="2">
        <text>a 3'-end 2',3'-cyclophospho-ribonucleotide-RNA + H2O = a 3'-end 2'-phospho-ribonucleotide-RNA + H(+)</text>
        <dbReference type="Rhea" id="RHEA:11828"/>
        <dbReference type="Rhea" id="RHEA-COMP:10464"/>
        <dbReference type="Rhea" id="RHEA-COMP:17353"/>
        <dbReference type="ChEBI" id="CHEBI:15377"/>
        <dbReference type="ChEBI" id="CHEBI:15378"/>
        <dbReference type="ChEBI" id="CHEBI:83064"/>
        <dbReference type="ChEBI" id="CHEBI:173113"/>
        <dbReference type="EC" id="3.1.4.58"/>
    </reaction>
</comment>
<dbReference type="Proteomes" id="UP000186904">
    <property type="component" value="Unassembled WGS sequence"/>
</dbReference>
<gene>
    <name evidence="4" type="ORF">SAMN04487855_1888</name>
    <name evidence="3" type="ORF">SAMN05216589_1890</name>
</gene>
<dbReference type="InterPro" id="IPR009097">
    <property type="entry name" value="Cyclic_Pdiesterase"/>
</dbReference>
<comment type="function">
    <text evidence="2">Hydrolyzes RNA 2',3'-cyclic phosphodiester to an RNA 2'-phosphomonoester.</text>
</comment>
<sequence>MLRLFVGIELPEAVRQALAEVREAHPAARWHEPEHLHLTLSFIGPVEQEAARNIAQVLAGVPGPSFELAVQGVGYFGSPERPRIFWAGVAESPPLYRLQQRVEARLLPLGLRLDERPYTPHITLARVRQGLPLQALLQRHASLSLPAFTVDHICLFLSGGAEQGVRYEVLERFQLV</sequence>
<dbReference type="InterPro" id="IPR004175">
    <property type="entry name" value="RNA_CPDase"/>
</dbReference>
<dbReference type="EC" id="3.1.4.58" evidence="2"/>
<protein>
    <recommendedName>
        <fullName evidence="2">RNA 2',3'-cyclic phosphodiesterase</fullName>
        <shortName evidence="2">RNA 2',3'-CPDase</shortName>
        <ecNumber evidence="2">3.1.4.58</ecNumber>
    </recommendedName>
</protein>
<comment type="similarity">
    <text evidence="2">Belongs to the 2H phosphoesterase superfamily. ThpR family.</text>
</comment>
<dbReference type="RefSeq" id="WP_074779306.1">
    <property type="nucleotide sequence ID" value="NZ_FOGN01000003.1"/>
</dbReference>
<dbReference type="GO" id="GO:0016874">
    <property type="term" value="F:ligase activity"/>
    <property type="evidence" value="ECO:0007669"/>
    <property type="project" value="UniProtKB-KW"/>
</dbReference>
<keyword evidence="5" id="KW-1185">Reference proteome</keyword>
<dbReference type="PANTHER" id="PTHR35561:SF1">
    <property type="entry name" value="RNA 2',3'-CYCLIC PHOSPHODIESTERASE"/>
    <property type="match status" value="1"/>
</dbReference>
<dbReference type="HAMAP" id="MF_01940">
    <property type="entry name" value="RNA_CPDase"/>
    <property type="match status" value="1"/>
</dbReference>
<keyword evidence="1 2" id="KW-0378">Hydrolase</keyword>